<dbReference type="AlphaFoldDB" id="A0A4C1Y0F9"/>
<dbReference type="EMBL" id="BGZK01000995">
    <property type="protein sequence ID" value="GBP67895.1"/>
    <property type="molecule type" value="Genomic_DNA"/>
</dbReference>
<evidence type="ECO:0000313" key="1">
    <source>
        <dbReference type="EMBL" id="GBP67895.1"/>
    </source>
</evidence>
<protein>
    <submittedName>
        <fullName evidence="1">Uncharacterized protein</fullName>
    </submittedName>
</protein>
<sequence length="102" mass="10606">MGQRGRLGSPRPLSPAVRCSLDYDCARAGGTRAPPCGRRRTASFVRISSLTLCSDAIAGERLGATRSAVAAAIGTARSGHNTSSLHAHATRTGYNLCSIPRP</sequence>
<reference evidence="1 2" key="1">
    <citation type="journal article" date="2019" name="Commun. Biol.">
        <title>The bagworm genome reveals a unique fibroin gene that provides high tensile strength.</title>
        <authorList>
            <person name="Kono N."/>
            <person name="Nakamura H."/>
            <person name="Ohtoshi R."/>
            <person name="Tomita M."/>
            <person name="Numata K."/>
            <person name="Arakawa K."/>
        </authorList>
    </citation>
    <scope>NUCLEOTIDE SEQUENCE [LARGE SCALE GENOMIC DNA]</scope>
</reference>
<organism evidence="1 2">
    <name type="scientific">Eumeta variegata</name>
    <name type="common">Bagworm moth</name>
    <name type="synonym">Eumeta japonica</name>
    <dbReference type="NCBI Taxonomy" id="151549"/>
    <lineage>
        <taxon>Eukaryota</taxon>
        <taxon>Metazoa</taxon>
        <taxon>Ecdysozoa</taxon>
        <taxon>Arthropoda</taxon>
        <taxon>Hexapoda</taxon>
        <taxon>Insecta</taxon>
        <taxon>Pterygota</taxon>
        <taxon>Neoptera</taxon>
        <taxon>Endopterygota</taxon>
        <taxon>Lepidoptera</taxon>
        <taxon>Glossata</taxon>
        <taxon>Ditrysia</taxon>
        <taxon>Tineoidea</taxon>
        <taxon>Psychidae</taxon>
        <taxon>Oiketicinae</taxon>
        <taxon>Eumeta</taxon>
    </lineage>
</organism>
<comment type="caution">
    <text evidence="1">The sequence shown here is derived from an EMBL/GenBank/DDBJ whole genome shotgun (WGS) entry which is preliminary data.</text>
</comment>
<dbReference type="Proteomes" id="UP000299102">
    <property type="component" value="Unassembled WGS sequence"/>
</dbReference>
<accession>A0A4C1Y0F9</accession>
<evidence type="ECO:0000313" key="2">
    <source>
        <dbReference type="Proteomes" id="UP000299102"/>
    </source>
</evidence>
<gene>
    <name evidence="1" type="ORF">EVAR_38363_1</name>
</gene>
<name>A0A4C1Y0F9_EUMVA</name>
<keyword evidence="2" id="KW-1185">Reference proteome</keyword>
<proteinExistence type="predicted"/>